<dbReference type="InterPro" id="IPR003593">
    <property type="entry name" value="AAA+_ATPase"/>
</dbReference>
<keyword evidence="5 16" id="KW-0813">Transport</keyword>
<keyword evidence="8" id="KW-0479">Metal-binding</keyword>
<keyword evidence="7" id="KW-0997">Cell inner membrane</keyword>
<dbReference type="PANTHER" id="PTHR30258:SF27">
    <property type="entry name" value="BACTERIOPHAGE ADSORPTION PROTEIN B-RELATED"/>
    <property type="match status" value="1"/>
</dbReference>
<dbReference type="GO" id="GO:0008564">
    <property type="term" value="F:protein-exporting ATPase activity"/>
    <property type="evidence" value="ECO:0007669"/>
    <property type="project" value="UniProtKB-EC"/>
</dbReference>
<comment type="caution">
    <text evidence="18">The sequence shown here is derived from an EMBL/GenBank/DDBJ whole genome shotgun (WGS) entry which is preliminary data.</text>
</comment>
<dbReference type="NCBIfam" id="TIGR02533">
    <property type="entry name" value="type_II_gspE"/>
    <property type="match status" value="1"/>
</dbReference>
<dbReference type="GO" id="GO:0005524">
    <property type="term" value="F:ATP binding"/>
    <property type="evidence" value="ECO:0007669"/>
    <property type="project" value="UniProtKB-UniRule"/>
</dbReference>
<dbReference type="FunFam" id="3.40.50.300:FF:000398">
    <property type="entry name" value="Type IV pilus assembly ATPase PilB"/>
    <property type="match status" value="1"/>
</dbReference>
<evidence type="ECO:0000256" key="7">
    <source>
        <dbReference type="ARBA" id="ARBA00022519"/>
    </source>
</evidence>
<comment type="function">
    <text evidence="2 16">ATPase component of the type II secretion system required for the energy-dependent secretion of extracellular factors such as proteases and toxins from the periplasm. Acts as a molecular motor to provide the energy that is required for assembly of the pseudopilus and the extrusion of substrates generated in the cytoplasm.</text>
</comment>
<evidence type="ECO:0000256" key="3">
    <source>
        <dbReference type="ARBA" id="ARBA00004533"/>
    </source>
</evidence>
<comment type="similarity">
    <text evidence="4 16">Belongs to the GSP E family.</text>
</comment>
<evidence type="ECO:0000256" key="12">
    <source>
        <dbReference type="ARBA" id="ARBA00022927"/>
    </source>
</evidence>
<dbReference type="SMART" id="SM00382">
    <property type="entry name" value="AAA"/>
    <property type="match status" value="1"/>
</dbReference>
<dbReference type="Pfam" id="PF00437">
    <property type="entry name" value="T2SSE"/>
    <property type="match status" value="1"/>
</dbReference>
<evidence type="ECO:0000313" key="18">
    <source>
        <dbReference type="EMBL" id="TFH67236.1"/>
    </source>
</evidence>
<evidence type="ECO:0000256" key="16">
    <source>
        <dbReference type="RuleBase" id="RU366070"/>
    </source>
</evidence>
<gene>
    <name evidence="18" type="primary">gspE</name>
    <name evidence="18" type="ORF">E3W66_09455</name>
</gene>
<evidence type="ECO:0000256" key="9">
    <source>
        <dbReference type="ARBA" id="ARBA00022741"/>
    </source>
</evidence>
<dbReference type="Gene3D" id="3.30.300.160">
    <property type="entry name" value="Type II secretion system, protein E, N-terminal domain"/>
    <property type="match status" value="1"/>
</dbReference>
<evidence type="ECO:0000256" key="5">
    <source>
        <dbReference type="ARBA" id="ARBA00022448"/>
    </source>
</evidence>
<reference evidence="18 19" key="1">
    <citation type="submission" date="2019-03" db="EMBL/GenBank/DDBJ databases">
        <title>Draft genome of Gammaproteobacteria bacterium LSUCC0057, a member of the SAR92 clade.</title>
        <authorList>
            <person name="Lanclos V.C."/>
            <person name="Doiron C."/>
            <person name="Henson M.W."/>
            <person name="Thrash J.C."/>
        </authorList>
    </citation>
    <scope>NUCLEOTIDE SEQUENCE [LARGE SCALE GENOMIC DNA]</scope>
    <source>
        <strain evidence="18 19">LSUCC0057</strain>
    </source>
</reference>
<dbReference type="InterPro" id="IPR037257">
    <property type="entry name" value="T2SS_E_N_sf"/>
</dbReference>
<accession>A0A4Y8UEG4</accession>
<dbReference type="SUPFAM" id="SSF52540">
    <property type="entry name" value="P-loop containing nucleoside triphosphate hydrolases"/>
    <property type="match status" value="1"/>
</dbReference>
<dbReference type="PROSITE" id="PS00662">
    <property type="entry name" value="T2SP_E"/>
    <property type="match status" value="1"/>
</dbReference>
<dbReference type="GO" id="GO:0046872">
    <property type="term" value="F:metal ion binding"/>
    <property type="evidence" value="ECO:0007669"/>
    <property type="project" value="UniProtKB-KW"/>
</dbReference>
<dbReference type="InterPro" id="IPR027417">
    <property type="entry name" value="P-loop_NTPase"/>
</dbReference>
<evidence type="ECO:0000256" key="1">
    <source>
        <dbReference type="ARBA" id="ARBA00001947"/>
    </source>
</evidence>
<dbReference type="GO" id="GO:0015627">
    <property type="term" value="C:type II protein secretion system complex"/>
    <property type="evidence" value="ECO:0007669"/>
    <property type="project" value="UniProtKB-UniRule"/>
</dbReference>
<evidence type="ECO:0000256" key="6">
    <source>
        <dbReference type="ARBA" id="ARBA00022475"/>
    </source>
</evidence>
<dbReference type="CDD" id="cd01129">
    <property type="entry name" value="PulE-GspE-like"/>
    <property type="match status" value="1"/>
</dbReference>
<dbReference type="GO" id="GO:0005886">
    <property type="term" value="C:plasma membrane"/>
    <property type="evidence" value="ECO:0007669"/>
    <property type="project" value="UniProtKB-SubCell"/>
</dbReference>
<evidence type="ECO:0000259" key="17">
    <source>
        <dbReference type="PROSITE" id="PS00662"/>
    </source>
</evidence>
<name>A0A4Y8UEG4_9GAMM</name>
<evidence type="ECO:0000313" key="19">
    <source>
        <dbReference type="Proteomes" id="UP000298133"/>
    </source>
</evidence>
<dbReference type="GO" id="GO:0015628">
    <property type="term" value="P:protein secretion by the type II secretion system"/>
    <property type="evidence" value="ECO:0007669"/>
    <property type="project" value="UniProtKB-UniRule"/>
</dbReference>
<evidence type="ECO:0000256" key="8">
    <source>
        <dbReference type="ARBA" id="ARBA00022723"/>
    </source>
</evidence>
<dbReference type="Gene3D" id="3.40.50.300">
    <property type="entry name" value="P-loop containing nucleotide triphosphate hydrolases"/>
    <property type="match status" value="1"/>
</dbReference>
<dbReference type="AlphaFoldDB" id="A0A4Y8UEG4"/>
<evidence type="ECO:0000256" key="11">
    <source>
        <dbReference type="ARBA" id="ARBA00022840"/>
    </source>
</evidence>
<evidence type="ECO:0000256" key="4">
    <source>
        <dbReference type="ARBA" id="ARBA00006611"/>
    </source>
</evidence>
<dbReference type="InterPro" id="IPR013369">
    <property type="entry name" value="T2SS_GspE"/>
</dbReference>
<comment type="catalytic activity">
    <reaction evidence="15">
        <text>ATP + H2O + cellular proteinSide 1 = ADP + phosphate + cellular proteinSide 2.</text>
        <dbReference type="EC" id="7.4.2.8"/>
    </reaction>
</comment>
<dbReference type="OrthoDB" id="9804785at2"/>
<evidence type="ECO:0000256" key="14">
    <source>
        <dbReference type="ARBA" id="ARBA00023136"/>
    </source>
</evidence>
<protein>
    <recommendedName>
        <fullName evidence="16">Type II secretion system protein E</fullName>
        <shortName evidence="16">T2SS protein E</shortName>
    </recommendedName>
    <alternativeName>
        <fullName evidence="16">Type II traffic warden ATPase</fullName>
    </alternativeName>
</protein>
<dbReference type="PANTHER" id="PTHR30258">
    <property type="entry name" value="TYPE II SECRETION SYSTEM PROTEIN GSPE-RELATED"/>
    <property type="match status" value="1"/>
</dbReference>
<dbReference type="EMBL" id="SPIA01000004">
    <property type="protein sequence ID" value="TFH67236.1"/>
    <property type="molecule type" value="Genomic_DNA"/>
</dbReference>
<keyword evidence="6" id="KW-1003">Cell membrane</keyword>
<keyword evidence="13" id="KW-1278">Translocase</keyword>
<keyword evidence="9 16" id="KW-0547">Nucleotide-binding</keyword>
<dbReference type="InterPro" id="IPR001482">
    <property type="entry name" value="T2SS/T4SS_dom"/>
</dbReference>
<keyword evidence="11 16" id="KW-0067">ATP-binding</keyword>
<evidence type="ECO:0000256" key="15">
    <source>
        <dbReference type="ARBA" id="ARBA00034006"/>
    </source>
</evidence>
<keyword evidence="19" id="KW-1185">Reference proteome</keyword>
<keyword evidence="12 16" id="KW-0653">Protein transport</keyword>
<feature type="domain" description="Bacterial type II secretion system protein E" evidence="17">
    <location>
        <begin position="323"/>
        <end position="337"/>
    </location>
</feature>
<keyword evidence="10" id="KW-0862">Zinc</keyword>
<organism evidence="18 19">
    <name type="scientific">Gammaproteobacteria bacterium LSUCC0057</name>
    <dbReference type="NCBI Taxonomy" id="2559237"/>
    <lineage>
        <taxon>Bacteria</taxon>
        <taxon>Pseudomonadati</taxon>
        <taxon>Pseudomonadota</taxon>
        <taxon>Gammaproteobacteria</taxon>
        <taxon>Cellvibrionales</taxon>
        <taxon>Porticoccaceae</taxon>
        <taxon>SAR92 clade</taxon>
    </lineage>
</organism>
<sequence length="499" mass="53727">MSTLESSLDFAVPAAAPRSGQLLPYEFARNSGLLRDPASAELLLCEGCDIALVGEALRSYPNDTLTRLAAEPFAERLKAVYAAVQGSSEAVMADIKAFVDMESAAAELEQAADLLDGEEDAPIIRLLNAILAESLKEGASDIHIEPYEQQALVRFRLDGVLRTVLSPSVQIAPLLISRIKVMAKLDIAERRLPQDGRMSVRLAGRNIDLRVSTLPASHGERVVMRLLDKQAGQLQLDDLGMPVAIKQQLDELIARPHGIVLVTGPTGSGKTTTLYAGLQRMDRQGRNIMTVEDPVEYDLPGISQTQINLKAGMTFARGLRAILRQDPDVVLIGEIRDGETAEIATQASLTGHLVLSTLHTNTAAGAIGRLQDLGVDGFLLASTVRGVISQRLVRRLCGHCRQLQPASEAAAALVGQPLTQLYQPRGCAQCNHTGFQGRQALFELVTVDPQLQALIHDGASELEIEKQIRTSVPSLRSAGMQLVAEGVTTLEEVLRVTSG</sequence>
<proteinExistence type="inferred from homology"/>
<dbReference type="GO" id="GO:0016887">
    <property type="term" value="F:ATP hydrolysis activity"/>
    <property type="evidence" value="ECO:0007669"/>
    <property type="project" value="TreeGrafter"/>
</dbReference>
<dbReference type="FunFam" id="3.30.450.90:FF:000001">
    <property type="entry name" value="Type II secretion system ATPase GspE"/>
    <property type="match status" value="1"/>
</dbReference>
<evidence type="ECO:0000256" key="10">
    <source>
        <dbReference type="ARBA" id="ARBA00022833"/>
    </source>
</evidence>
<evidence type="ECO:0000256" key="13">
    <source>
        <dbReference type="ARBA" id="ARBA00022967"/>
    </source>
</evidence>
<evidence type="ECO:0000256" key="2">
    <source>
        <dbReference type="ARBA" id="ARBA00003288"/>
    </source>
</evidence>
<comment type="subcellular location">
    <subcellularLocation>
        <location evidence="3 16">Cell inner membrane</location>
    </subcellularLocation>
</comment>
<dbReference type="Proteomes" id="UP000298133">
    <property type="component" value="Unassembled WGS sequence"/>
</dbReference>
<dbReference type="Gene3D" id="3.30.450.90">
    <property type="match status" value="1"/>
</dbReference>
<keyword evidence="14" id="KW-0472">Membrane</keyword>
<comment type="cofactor">
    <cofactor evidence="1">
        <name>Zn(2+)</name>
        <dbReference type="ChEBI" id="CHEBI:29105"/>
    </cofactor>
</comment>